<dbReference type="Pfam" id="PF05368">
    <property type="entry name" value="NmrA"/>
    <property type="match status" value="1"/>
</dbReference>
<dbReference type="InterPro" id="IPR045312">
    <property type="entry name" value="PCBER-like"/>
</dbReference>
<dbReference type="GO" id="GO:0016491">
    <property type="term" value="F:oxidoreductase activity"/>
    <property type="evidence" value="ECO:0007669"/>
    <property type="project" value="UniProtKB-KW"/>
</dbReference>
<dbReference type="InterPro" id="IPR008030">
    <property type="entry name" value="NmrA-like"/>
</dbReference>
<dbReference type="SUPFAM" id="SSF51735">
    <property type="entry name" value="NAD(P)-binding Rossmann-fold domains"/>
    <property type="match status" value="1"/>
</dbReference>
<dbReference type="HOGENOM" id="CLU_044876_3_3_1"/>
<protein>
    <recommendedName>
        <fullName evidence="3">NmrA-like domain-containing protein</fullName>
    </recommendedName>
</protein>
<accession>B8LWH8</accession>
<proteinExistence type="predicted"/>
<dbReference type="Gene3D" id="3.40.50.720">
    <property type="entry name" value="NAD(P)-binding Rossmann-like Domain"/>
    <property type="match status" value="1"/>
</dbReference>
<dbReference type="OMA" id="IEWTIFL"/>
<dbReference type="RefSeq" id="XP_002341676.1">
    <property type="nucleotide sequence ID" value="XM_002341635.1"/>
</dbReference>
<evidence type="ECO:0000313" key="4">
    <source>
        <dbReference type="EMBL" id="EED24289.1"/>
    </source>
</evidence>
<sequence>MAIKNVLVVGGGGNLSPAIIDALVKSPHNYTVSVLSRAHSTYQPPSGVNHLKTDYTHDSLLSALKGQNAVVSAIAGTAIPEQKKIIDAAIEAGVQRFLPSEFGSDTTTPLAVDYFPGWAPKVEIRDYLKSKQDKIEWTVVFNGFFFDWGLKVGFIPVNGKDKTATIFPKYKDVRFSATNLEDIGKAIAQALSPEIAPKTANQILRIRTLTTSQSELLATYEKATGEKFKVTEADLDAAVSEAKGKLSKGDFSGIGTLIVAAALDTRTGNDFDKAGNVSNDLLQLPSLKVEDAIKPLL</sequence>
<dbReference type="PANTHER" id="PTHR47706">
    <property type="entry name" value="NMRA-LIKE FAMILY PROTEIN"/>
    <property type="match status" value="1"/>
</dbReference>
<dbReference type="STRING" id="441959.B8LWH8"/>
<dbReference type="InterPro" id="IPR051609">
    <property type="entry name" value="NmrA/Isoflavone_reductase-like"/>
</dbReference>
<dbReference type="InterPro" id="IPR036291">
    <property type="entry name" value="NAD(P)-bd_dom_sf"/>
</dbReference>
<dbReference type="Gene3D" id="3.90.25.10">
    <property type="entry name" value="UDP-galactose 4-epimerase, domain 1"/>
    <property type="match status" value="1"/>
</dbReference>
<gene>
    <name evidence="4" type="ORF">TSTA_076550</name>
</gene>
<organism evidence="4 5">
    <name type="scientific">Talaromyces stipitatus (strain ATCC 10500 / CBS 375.48 / QM 6759 / NRRL 1006)</name>
    <name type="common">Penicillium stipitatum</name>
    <dbReference type="NCBI Taxonomy" id="441959"/>
    <lineage>
        <taxon>Eukaryota</taxon>
        <taxon>Fungi</taxon>
        <taxon>Dikarya</taxon>
        <taxon>Ascomycota</taxon>
        <taxon>Pezizomycotina</taxon>
        <taxon>Eurotiomycetes</taxon>
        <taxon>Eurotiomycetidae</taxon>
        <taxon>Eurotiales</taxon>
        <taxon>Trichocomaceae</taxon>
        <taxon>Talaromyces</taxon>
        <taxon>Talaromyces sect. Talaromyces</taxon>
    </lineage>
</organism>
<dbReference type="PhylomeDB" id="B8LWH8"/>
<keyword evidence="2" id="KW-0560">Oxidoreductase</keyword>
<dbReference type="PANTHER" id="PTHR47706:SF9">
    <property type="entry name" value="NMRA-LIKE DOMAIN-CONTAINING PROTEIN-RELATED"/>
    <property type="match status" value="1"/>
</dbReference>
<reference evidence="5" key="1">
    <citation type="journal article" date="2015" name="Genome Announc.">
        <title>Genome sequence of the AIDS-associated pathogen Penicillium marneffei (ATCC18224) and its near taxonomic relative Talaromyces stipitatus (ATCC10500).</title>
        <authorList>
            <person name="Nierman W.C."/>
            <person name="Fedorova-Abrams N.D."/>
            <person name="Andrianopoulos A."/>
        </authorList>
    </citation>
    <scope>NUCLEOTIDE SEQUENCE [LARGE SCALE GENOMIC DNA]</scope>
    <source>
        <strain evidence="5">ATCC 10500 / CBS 375.48 / QM 6759 / NRRL 1006</strain>
    </source>
</reference>
<dbReference type="InParanoid" id="B8LWH8"/>
<feature type="domain" description="NmrA-like" evidence="3">
    <location>
        <begin position="4"/>
        <end position="233"/>
    </location>
</feature>
<dbReference type="Proteomes" id="UP000001745">
    <property type="component" value="Unassembled WGS sequence"/>
</dbReference>
<name>B8LWH8_TALSN</name>
<keyword evidence="5" id="KW-1185">Reference proteome</keyword>
<dbReference type="GeneID" id="8102473"/>
<evidence type="ECO:0000313" key="5">
    <source>
        <dbReference type="Proteomes" id="UP000001745"/>
    </source>
</evidence>
<dbReference type="CDD" id="cd05259">
    <property type="entry name" value="PCBER_SDR_a"/>
    <property type="match status" value="1"/>
</dbReference>
<evidence type="ECO:0000259" key="3">
    <source>
        <dbReference type="Pfam" id="PF05368"/>
    </source>
</evidence>
<dbReference type="VEuPathDB" id="FungiDB:TSTA_076550"/>
<dbReference type="eggNOG" id="ENOG502S12R">
    <property type="taxonomic scope" value="Eukaryota"/>
</dbReference>
<evidence type="ECO:0000256" key="2">
    <source>
        <dbReference type="ARBA" id="ARBA00023002"/>
    </source>
</evidence>
<evidence type="ECO:0000256" key="1">
    <source>
        <dbReference type="ARBA" id="ARBA00022857"/>
    </source>
</evidence>
<dbReference type="EMBL" id="EQ962652">
    <property type="protein sequence ID" value="EED24289.1"/>
    <property type="molecule type" value="Genomic_DNA"/>
</dbReference>
<keyword evidence="1" id="KW-0521">NADP</keyword>
<dbReference type="OrthoDB" id="9974981at2759"/>
<dbReference type="AlphaFoldDB" id="B8LWH8"/>